<reference evidence="6 8" key="3">
    <citation type="submission" date="2018-06" db="EMBL/GenBank/DDBJ databases">
        <authorList>
            <consortium name="Pathogen Informatics"/>
            <person name="Doyle S."/>
        </authorList>
    </citation>
    <scope>NUCLEOTIDE SEQUENCE [LARGE SCALE GENOMIC DNA]</scope>
    <source>
        <strain evidence="6 8">NCTC13159</strain>
    </source>
</reference>
<protein>
    <submittedName>
        <fullName evidence="6">Propionyl-CoA:succinate CoA transferase</fullName>
        <ecNumber evidence="6">2.8.3.-</ecNumber>
    </submittedName>
</protein>
<dbReference type="RefSeq" id="WP_039411632.1">
    <property type="nucleotide sequence ID" value="NZ_CP010310.2"/>
</dbReference>
<evidence type="ECO:0000259" key="4">
    <source>
        <dbReference type="Pfam" id="PF13336"/>
    </source>
</evidence>
<dbReference type="InterPro" id="IPR003702">
    <property type="entry name" value="ActCoA_hydro_N"/>
</dbReference>
<evidence type="ECO:0000256" key="2">
    <source>
        <dbReference type="ARBA" id="ARBA00022679"/>
    </source>
</evidence>
<dbReference type="Pfam" id="PF13336">
    <property type="entry name" value="AcetylCoA_hyd_C"/>
    <property type="match status" value="1"/>
</dbReference>
<dbReference type="InterPro" id="IPR038460">
    <property type="entry name" value="AcetylCoA_hyd_C_sf"/>
</dbReference>
<dbReference type="Gene3D" id="3.40.1080.10">
    <property type="entry name" value="Glutaconate Coenzyme A-transferase"/>
    <property type="match status" value="1"/>
</dbReference>
<dbReference type="InterPro" id="IPR037171">
    <property type="entry name" value="NagB/RpiA_transferase-like"/>
</dbReference>
<keyword evidence="2 6" id="KW-0808">Transferase</keyword>
<organism evidence="6 8">
    <name type="scientific">Pandoraea pulmonicola</name>
    <dbReference type="NCBI Taxonomy" id="93221"/>
    <lineage>
        <taxon>Bacteria</taxon>
        <taxon>Pseudomonadati</taxon>
        <taxon>Pseudomonadota</taxon>
        <taxon>Betaproteobacteria</taxon>
        <taxon>Burkholderiales</taxon>
        <taxon>Burkholderiaceae</taxon>
        <taxon>Pandoraea</taxon>
    </lineage>
</organism>
<sequence length="439" mass="47663">MLDFHDAYQRKLMTPEAALGQLPRRAVVLLGFFAAQPPALIGALMERARSGLFDELRVYYMHATTATAEAMLRPELMDVVKPYPFYVGENERALIKAGGEHAKKAIFFVPASFSMIPRIIRERLTPDVFLLQVAPMDRAGWFSFGLTGAYSLAGIERSKRIVVEVNANLPRSLGTGLVHISQVDAVIEHASDLQYAASRVAGEVERKIAGHILPMIEDGACVQFGVGGVPDIIAGELRDRKDLGVHSELLGDGLASLIACGAVTNRRKTTDPMRSVFNVAMGSASTYDLINDNPSIECRMADYVNDPRVIGLNDNVVSVNSMIEVDLSGQVNAEYLNEHQYSAAGGQLDFVRGASYSKGGLSFIAASSTAAHGKVSRIVPRLQGPATDPRIETQYIVTEHGLCNLRGLSSDERARGLIEIADPAFRDELTAAARELHLI</sequence>
<dbReference type="GO" id="GO:0006083">
    <property type="term" value="P:acetate metabolic process"/>
    <property type="evidence" value="ECO:0007669"/>
    <property type="project" value="InterPro"/>
</dbReference>
<accession>A0AAJ4ZGZ0</accession>
<feature type="domain" description="Acetyl-CoA hydrolase/transferase N-terminal" evidence="3">
    <location>
        <begin position="62"/>
        <end position="190"/>
    </location>
</feature>
<proteinExistence type="inferred from homology"/>
<dbReference type="EMBL" id="UGSJ01000001">
    <property type="protein sequence ID" value="SUA93238.1"/>
    <property type="molecule type" value="Genomic_DNA"/>
</dbReference>
<dbReference type="SUPFAM" id="SSF100950">
    <property type="entry name" value="NagB/RpiA/CoA transferase-like"/>
    <property type="match status" value="2"/>
</dbReference>
<reference evidence="5" key="2">
    <citation type="submission" date="2016-11" db="EMBL/GenBank/DDBJ databases">
        <title>Complete Genome Sequencing of Pandoraea pulmonicola DSM 16583.</title>
        <authorList>
            <person name="Chan K.-G."/>
        </authorList>
    </citation>
    <scope>NUCLEOTIDE SEQUENCE</scope>
    <source>
        <strain evidence="5">DSM 16583</strain>
    </source>
</reference>
<dbReference type="InterPro" id="IPR046433">
    <property type="entry name" value="ActCoA_hydro"/>
</dbReference>
<evidence type="ECO:0000313" key="7">
    <source>
        <dbReference type="Proteomes" id="UP000035086"/>
    </source>
</evidence>
<evidence type="ECO:0000313" key="6">
    <source>
        <dbReference type="EMBL" id="SUA93238.1"/>
    </source>
</evidence>
<dbReference type="GO" id="GO:0008775">
    <property type="term" value="F:acetate CoA-transferase activity"/>
    <property type="evidence" value="ECO:0007669"/>
    <property type="project" value="InterPro"/>
</dbReference>
<dbReference type="InterPro" id="IPR026888">
    <property type="entry name" value="AcetylCoA_hyd_C"/>
</dbReference>
<evidence type="ECO:0000259" key="3">
    <source>
        <dbReference type="Pfam" id="PF02550"/>
    </source>
</evidence>
<dbReference type="AlphaFoldDB" id="A0AAJ4ZGZ0"/>
<dbReference type="Proteomes" id="UP000254589">
    <property type="component" value="Unassembled WGS sequence"/>
</dbReference>
<dbReference type="PANTHER" id="PTHR21432">
    <property type="entry name" value="ACETYL-COA HYDROLASE-RELATED"/>
    <property type="match status" value="1"/>
</dbReference>
<dbReference type="Pfam" id="PF02550">
    <property type="entry name" value="AcetylCoA_hydro"/>
    <property type="match status" value="1"/>
</dbReference>
<dbReference type="KEGG" id="ppul:RO07_22650"/>
<comment type="similarity">
    <text evidence="1">Belongs to the acetyl-CoA hydrolase/transferase family.</text>
</comment>
<dbReference type="EC" id="2.8.3.-" evidence="6"/>
<dbReference type="Gene3D" id="3.30.750.70">
    <property type="entry name" value="4-hydroxybutyrate coenzyme like domains"/>
    <property type="match status" value="1"/>
</dbReference>
<dbReference type="Gene3D" id="3.40.1080.20">
    <property type="entry name" value="Acetyl-CoA hydrolase/transferase C-terminal domain"/>
    <property type="match status" value="1"/>
</dbReference>
<reference evidence="7" key="1">
    <citation type="submission" date="2014-12" db="EMBL/GenBank/DDBJ databases">
        <title>Complete Genome Sequencing of Pandoraea pulmonicola DSM 16583.</title>
        <authorList>
            <person name="Chan K.-G."/>
        </authorList>
    </citation>
    <scope>NUCLEOTIDE SEQUENCE [LARGE SCALE GENOMIC DNA]</scope>
    <source>
        <strain evidence="7">DSM 16583</strain>
    </source>
</reference>
<evidence type="ECO:0000313" key="5">
    <source>
        <dbReference type="EMBL" id="AJC22570.1"/>
    </source>
</evidence>
<feature type="domain" description="Acetyl-CoA hydrolase/transferase C-terminal" evidence="4">
    <location>
        <begin position="282"/>
        <end position="433"/>
    </location>
</feature>
<evidence type="ECO:0000313" key="8">
    <source>
        <dbReference type="Proteomes" id="UP000254589"/>
    </source>
</evidence>
<dbReference type="PANTHER" id="PTHR21432:SF20">
    <property type="entry name" value="ACETYL-COA HYDROLASE"/>
    <property type="match status" value="1"/>
</dbReference>
<keyword evidence="7" id="KW-1185">Reference proteome</keyword>
<dbReference type="EMBL" id="CP010310">
    <property type="protein sequence ID" value="AJC22570.1"/>
    <property type="molecule type" value="Genomic_DNA"/>
</dbReference>
<evidence type="ECO:0000256" key="1">
    <source>
        <dbReference type="ARBA" id="ARBA00009632"/>
    </source>
</evidence>
<gene>
    <name evidence="6" type="primary">scpC_2</name>
    <name evidence="6" type="ORF">NCTC13159_04796</name>
    <name evidence="5" type="ORF">RO07_22650</name>
</gene>
<dbReference type="Proteomes" id="UP000035086">
    <property type="component" value="Chromosome"/>
</dbReference>
<name>A0AAJ4ZGZ0_PANPU</name>